<keyword evidence="4 9" id="KW-0378">Hydrolase</keyword>
<dbReference type="PANTHER" id="PTHR23420:SF0">
    <property type="entry name" value="ADENOSYLHOMOCYSTEINASE"/>
    <property type="match status" value="1"/>
</dbReference>
<dbReference type="Gene3D" id="3.40.50.1480">
    <property type="entry name" value="Adenosylhomocysteinase-like"/>
    <property type="match status" value="1"/>
</dbReference>
<comment type="caution">
    <text evidence="12">The sequence shown here is derived from an EMBL/GenBank/DDBJ whole genome shotgun (WGS) entry which is preliminary data.</text>
</comment>
<dbReference type="NCBIfam" id="TIGR00936">
    <property type="entry name" value="ahcY"/>
    <property type="match status" value="1"/>
</dbReference>
<feature type="binding site" evidence="7">
    <location>
        <position position="53"/>
    </location>
    <ligand>
        <name>substrate</name>
    </ligand>
</feature>
<evidence type="ECO:0000256" key="2">
    <source>
        <dbReference type="ARBA" id="ARBA00007122"/>
    </source>
</evidence>
<feature type="binding site" evidence="8">
    <location>
        <begin position="275"/>
        <end position="280"/>
    </location>
    <ligand>
        <name>NAD(+)</name>
        <dbReference type="ChEBI" id="CHEBI:57540"/>
    </ligand>
</feature>
<protein>
    <recommendedName>
        <fullName evidence="6 9">Adenosylhomocysteinase</fullName>
        <ecNumber evidence="6 9">3.13.2.1</ecNumber>
    </recommendedName>
</protein>
<evidence type="ECO:0000256" key="3">
    <source>
        <dbReference type="ARBA" id="ARBA00022563"/>
    </source>
</evidence>
<feature type="binding site" evidence="7">
    <location>
        <position position="209"/>
    </location>
    <ligand>
        <name>substrate</name>
    </ligand>
</feature>
<dbReference type="FunFam" id="3.40.50.720:FF:000004">
    <property type="entry name" value="Adenosylhomocysteinase"/>
    <property type="match status" value="1"/>
</dbReference>
<dbReference type="InterPro" id="IPR042172">
    <property type="entry name" value="Adenosylhomocyst_ase-like_sf"/>
</dbReference>
<keyword evidence="5 8" id="KW-0520">NAD</keyword>
<dbReference type="InterPro" id="IPR020082">
    <property type="entry name" value="S-Ado-L-homoCys_hydrolase_CS"/>
</dbReference>
<dbReference type="GO" id="GO:0006730">
    <property type="term" value="P:one-carbon metabolic process"/>
    <property type="evidence" value="ECO:0007669"/>
    <property type="project" value="UniProtKB-KW"/>
</dbReference>
<dbReference type="SMART" id="SM00996">
    <property type="entry name" value="AdoHcyase"/>
    <property type="match status" value="1"/>
</dbReference>
<feature type="binding site" evidence="7">
    <location>
        <position position="239"/>
    </location>
    <ligand>
        <name>substrate</name>
    </ligand>
</feature>
<feature type="binding site" evidence="8">
    <location>
        <begin position="352"/>
        <end position="354"/>
    </location>
    <ligand>
        <name>NAD(+)</name>
        <dbReference type="ChEBI" id="CHEBI:57540"/>
    </ligand>
</feature>
<dbReference type="Pfam" id="PF00670">
    <property type="entry name" value="AdoHcyase_NAD"/>
    <property type="match status" value="1"/>
</dbReference>
<comment type="cofactor">
    <cofactor evidence="8 9">
        <name>NAD(+)</name>
        <dbReference type="ChEBI" id="CHEBI:57540"/>
    </cofactor>
    <text evidence="8 9">Binds 1 NAD(+) per subunit.</text>
</comment>
<keyword evidence="3 9" id="KW-0554">One-carbon metabolism</keyword>
<dbReference type="EC" id="3.13.2.1" evidence="6 9"/>
<dbReference type="CDD" id="cd00401">
    <property type="entry name" value="SAHH"/>
    <property type="match status" value="1"/>
</dbReference>
<feature type="binding site" evidence="7">
    <location>
        <position position="243"/>
    </location>
    <ligand>
        <name>substrate</name>
    </ligand>
</feature>
<dbReference type="GO" id="GO:0004013">
    <property type="term" value="F:adenosylhomocysteinase activity"/>
    <property type="evidence" value="ECO:0007669"/>
    <property type="project" value="UniProtKB-EC"/>
</dbReference>
<dbReference type="NCBIfam" id="NF004005">
    <property type="entry name" value="PRK05476.2-3"/>
    <property type="match status" value="1"/>
</dbReference>
<feature type="binding site" evidence="7">
    <location>
        <position position="135"/>
    </location>
    <ligand>
        <name>substrate</name>
    </ligand>
</feature>
<accession>A0AAV9XSM7</accession>
<keyword evidence="13" id="KW-1185">Reference proteome</keyword>
<dbReference type="Proteomes" id="UP001311799">
    <property type="component" value="Unassembled WGS sequence"/>
</dbReference>
<gene>
    <name evidence="12" type="ORF">RS030_81486</name>
</gene>
<dbReference type="PIRSF" id="PIRSF001109">
    <property type="entry name" value="Ad_hcy_hydrolase"/>
    <property type="match status" value="1"/>
</dbReference>
<evidence type="ECO:0000313" key="12">
    <source>
        <dbReference type="EMBL" id="KAK6587722.1"/>
    </source>
</evidence>
<dbReference type="SUPFAM" id="SSF51735">
    <property type="entry name" value="NAD(P)-binding Rossmann-fold domains"/>
    <property type="match status" value="1"/>
</dbReference>
<dbReference type="Pfam" id="PF05221">
    <property type="entry name" value="AdoHcyase"/>
    <property type="match status" value="1"/>
</dbReference>
<evidence type="ECO:0000256" key="7">
    <source>
        <dbReference type="PIRSR" id="PIRSR001109-1"/>
    </source>
</evidence>
<feature type="binding site" evidence="8">
    <location>
        <position position="401"/>
    </location>
    <ligand>
        <name>NAD(+)</name>
        <dbReference type="ChEBI" id="CHEBI:57540"/>
    </ligand>
</feature>
<dbReference type="InterPro" id="IPR015878">
    <property type="entry name" value="Ado_hCys_hydrolase_NAD-bd"/>
</dbReference>
<feature type="binding site" evidence="8">
    <location>
        <position position="296"/>
    </location>
    <ligand>
        <name>NAD(+)</name>
        <dbReference type="ChEBI" id="CHEBI:57540"/>
    </ligand>
</feature>
<dbReference type="GO" id="GO:0005829">
    <property type="term" value="C:cytosol"/>
    <property type="evidence" value="ECO:0007669"/>
    <property type="project" value="TreeGrafter"/>
</dbReference>
<evidence type="ECO:0000256" key="8">
    <source>
        <dbReference type="PIRSR" id="PIRSR001109-2"/>
    </source>
</evidence>
<evidence type="ECO:0000256" key="4">
    <source>
        <dbReference type="ARBA" id="ARBA00022801"/>
    </source>
</evidence>
<dbReference type="SUPFAM" id="SSF52283">
    <property type="entry name" value="Formate/glycerate dehydrogenase catalytic domain-like"/>
    <property type="match status" value="1"/>
</dbReference>
<evidence type="ECO:0000256" key="5">
    <source>
        <dbReference type="ARBA" id="ARBA00023027"/>
    </source>
</evidence>
<dbReference type="InterPro" id="IPR036291">
    <property type="entry name" value="NAD(P)-bd_dom_sf"/>
</dbReference>
<proteinExistence type="inferred from homology"/>
<evidence type="ECO:0000256" key="1">
    <source>
        <dbReference type="ARBA" id="ARBA00005195"/>
    </source>
</evidence>
<feature type="domain" description="S-adenosyl-L-homocysteine hydrolase NAD binding" evidence="11">
    <location>
        <begin position="244"/>
        <end position="407"/>
    </location>
</feature>
<dbReference type="GO" id="GO:0033353">
    <property type="term" value="P:S-adenosylmethionine cycle"/>
    <property type="evidence" value="ECO:0007669"/>
    <property type="project" value="TreeGrafter"/>
</dbReference>
<dbReference type="PROSITE" id="PS00738">
    <property type="entry name" value="ADOHCYASE_1"/>
    <property type="match status" value="1"/>
</dbReference>
<dbReference type="EMBL" id="JAWDEY010000036">
    <property type="protein sequence ID" value="KAK6587722.1"/>
    <property type="molecule type" value="Genomic_DNA"/>
</dbReference>
<dbReference type="PANTHER" id="PTHR23420">
    <property type="entry name" value="ADENOSYLHOMOCYSTEINASE"/>
    <property type="match status" value="1"/>
</dbReference>
<feature type="binding site" evidence="8">
    <location>
        <begin position="210"/>
        <end position="212"/>
    </location>
    <ligand>
        <name>NAD(+)</name>
        <dbReference type="ChEBI" id="CHEBI:57540"/>
    </ligand>
</feature>
<comment type="pathway">
    <text evidence="1 9">Amino-acid biosynthesis; L-homocysteine biosynthesis; L-homocysteine from S-adenosyl-L-homocysteine: step 1/1.</text>
</comment>
<evidence type="ECO:0000256" key="9">
    <source>
        <dbReference type="RuleBase" id="RU000548"/>
    </source>
</evidence>
<sequence length="490" mass="54972">MRSRIKDINLAEYGLYDMNIARADMMGLMELQRKYIDEKPLKGARITGCLHLTIETSILVETLVKLGAQVKWCSCNIYSTQDHAAAALVKENLAEVFAWKNETIEEYWWCLNEAMTWNSMDGSSEIYGPNLIVDDGGDATLILHEGVKAENEYEKTGSIPNYLEKKNDENGKPLPKDIICMNNLLISELKKNPKKWRNMLTELYGVSEETTTGVLRLHMMQSEGRLLIPAINVNDSVTKSKFDNTYGCRQSLLHGLFNGCIQMLGGKKIVVLGYGEVGKGCAQGLAGTGARVIITEIDPICALQAAMEGYEVNIMENIVSEADIFITATGNKNVITVEHMRRMKENAYIANIGHFDDEIEVDGLENYPGILIREIKQNVHKYTFSDTNKSIILLCKGRLVNLGCATGHPPLVMSMSFTNQVLAQIDLWKNKSRKNDQIPSVKKLSKELDEYVARLHLDVLGVKLTKLTEAQSKYINVPIDGPYKNDGYRY</sequence>
<feature type="binding site" evidence="8">
    <location>
        <position position="408"/>
    </location>
    <ligand>
        <name>NAD(+)</name>
        <dbReference type="ChEBI" id="CHEBI:57540"/>
    </ligand>
</feature>
<reference evidence="12 13" key="1">
    <citation type="submission" date="2023-10" db="EMBL/GenBank/DDBJ databases">
        <title>Comparative genomics analysis reveals potential genetic determinants of host preference in Cryptosporidium xiaoi.</title>
        <authorList>
            <person name="Xiao L."/>
            <person name="Li J."/>
        </authorList>
    </citation>
    <scope>NUCLEOTIDE SEQUENCE [LARGE SCALE GENOMIC DNA]</scope>
    <source>
        <strain evidence="12 13">52996</strain>
    </source>
</reference>
<dbReference type="AlphaFoldDB" id="A0AAV9XSM7"/>
<dbReference type="InterPro" id="IPR000043">
    <property type="entry name" value="Adenosylhomocysteinase-like"/>
</dbReference>
<evidence type="ECO:0000256" key="10">
    <source>
        <dbReference type="RuleBase" id="RU004166"/>
    </source>
</evidence>
<comment type="catalytic activity">
    <reaction evidence="9">
        <text>S-adenosyl-L-homocysteine + H2O = L-homocysteine + adenosine</text>
        <dbReference type="Rhea" id="RHEA:21708"/>
        <dbReference type="ChEBI" id="CHEBI:15377"/>
        <dbReference type="ChEBI" id="CHEBI:16335"/>
        <dbReference type="ChEBI" id="CHEBI:57856"/>
        <dbReference type="ChEBI" id="CHEBI:58199"/>
        <dbReference type="EC" id="3.13.2.1"/>
    </reaction>
</comment>
<dbReference type="SMART" id="SM00997">
    <property type="entry name" value="AdoHcyase_NAD"/>
    <property type="match status" value="1"/>
</dbReference>
<comment type="similarity">
    <text evidence="2 10">Belongs to the adenosylhomocysteinase family.</text>
</comment>
<dbReference type="Gene3D" id="3.40.50.720">
    <property type="entry name" value="NAD(P)-binding Rossmann-like Domain"/>
    <property type="match status" value="1"/>
</dbReference>
<organism evidence="12 13">
    <name type="scientific">Cryptosporidium xiaoi</name>
    <dbReference type="NCBI Taxonomy" id="659607"/>
    <lineage>
        <taxon>Eukaryota</taxon>
        <taxon>Sar</taxon>
        <taxon>Alveolata</taxon>
        <taxon>Apicomplexa</taxon>
        <taxon>Conoidasida</taxon>
        <taxon>Coccidia</taxon>
        <taxon>Eucoccidiorida</taxon>
        <taxon>Eimeriorina</taxon>
        <taxon>Cryptosporidiidae</taxon>
        <taxon>Cryptosporidium</taxon>
    </lineage>
</organism>
<evidence type="ECO:0000259" key="11">
    <source>
        <dbReference type="SMART" id="SM00997"/>
    </source>
</evidence>
<evidence type="ECO:0000256" key="6">
    <source>
        <dbReference type="ARBA" id="ARBA00034527"/>
    </source>
</evidence>
<dbReference type="PROSITE" id="PS00739">
    <property type="entry name" value="ADOHCYASE_2"/>
    <property type="match status" value="1"/>
</dbReference>
<name>A0AAV9XSM7_9CRYT</name>
<evidence type="ECO:0000313" key="13">
    <source>
        <dbReference type="Proteomes" id="UP001311799"/>
    </source>
</evidence>